<organism evidence="8">
    <name type="scientific">Prevotella sp. GTC17260</name>
    <dbReference type="NCBI Taxonomy" id="3236796"/>
    <lineage>
        <taxon>Bacteria</taxon>
        <taxon>Pseudomonadati</taxon>
        <taxon>Bacteroidota</taxon>
        <taxon>Bacteroidia</taxon>
        <taxon>Bacteroidales</taxon>
        <taxon>Prevotellaceae</taxon>
        <taxon>Prevotella</taxon>
    </lineage>
</organism>
<evidence type="ECO:0000259" key="7">
    <source>
        <dbReference type="Pfam" id="PF14322"/>
    </source>
</evidence>
<dbReference type="InterPro" id="IPR012944">
    <property type="entry name" value="SusD_RagB_dom"/>
</dbReference>
<proteinExistence type="inferred from homology"/>
<protein>
    <submittedName>
        <fullName evidence="8">RagB/SusD family nutrient uptake outer membrane protein</fullName>
    </submittedName>
</protein>
<evidence type="ECO:0000256" key="3">
    <source>
        <dbReference type="ARBA" id="ARBA00022729"/>
    </source>
</evidence>
<feature type="domain" description="RagB/SusD" evidence="6">
    <location>
        <begin position="340"/>
        <end position="668"/>
    </location>
</feature>
<gene>
    <name evidence="8" type="ORF">GTC17260_18730</name>
</gene>
<name>A0AB33JFV1_9BACT</name>
<feature type="domain" description="SusD-like N-terminal" evidence="7">
    <location>
        <begin position="103"/>
        <end position="223"/>
    </location>
</feature>
<dbReference type="Pfam" id="PF14322">
    <property type="entry name" value="SusD-like_3"/>
    <property type="match status" value="1"/>
</dbReference>
<evidence type="ECO:0000256" key="5">
    <source>
        <dbReference type="ARBA" id="ARBA00023237"/>
    </source>
</evidence>
<comment type="similarity">
    <text evidence="2">Belongs to the SusD family.</text>
</comment>
<evidence type="ECO:0000313" key="8">
    <source>
        <dbReference type="EMBL" id="BFO79238.1"/>
    </source>
</evidence>
<comment type="subcellular location">
    <subcellularLocation>
        <location evidence="1">Cell outer membrane</location>
    </subcellularLocation>
</comment>
<evidence type="ECO:0000259" key="6">
    <source>
        <dbReference type="Pfam" id="PF07980"/>
    </source>
</evidence>
<dbReference type="Gene3D" id="1.25.40.390">
    <property type="match status" value="1"/>
</dbReference>
<dbReference type="EMBL" id="AP035788">
    <property type="protein sequence ID" value="BFO79238.1"/>
    <property type="molecule type" value="Genomic_DNA"/>
</dbReference>
<evidence type="ECO:0000256" key="4">
    <source>
        <dbReference type="ARBA" id="ARBA00023136"/>
    </source>
</evidence>
<dbReference type="SUPFAM" id="SSF48452">
    <property type="entry name" value="TPR-like"/>
    <property type="match status" value="1"/>
</dbReference>
<keyword evidence="3" id="KW-0732">Signal</keyword>
<accession>A0AB33JFV1</accession>
<dbReference type="GO" id="GO:0009279">
    <property type="term" value="C:cell outer membrane"/>
    <property type="evidence" value="ECO:0007669"/>
    <property type="project" value="UniProtKB-SubCell"/>
</dbReference>
<dbReference type="InterPro" id="IPR033985">
    <property type="entry name" value="SusD-like_N"/>
</dbReference>
<evidence type="ECO:0000256" key="2">
    <source>
        <dbReference type="ARBA" id="ARBA00006275"/>
    </source>
</evidence>
<dbReference type="AlphaFoldDB" id="A0AB33JFV1"/>
<dbReference type="PROSITE" id="PS51257">
    <property type="entry name" value="PROKAR_LIPOPROTEIN"/>
    <property type="match status" value="1"/>
</dbReference>
<reference evidence="8" key="1">
    <citation type="submission" date="2024-07" db="EMBL/GenBank/DDBJ databases">
        <title>Complete genome sequence of Prevotella sp. YM-2024 GTC17260.</title>
        <authorList>
            <person name="Hayashi M."/>
            <person name="Muto Y."/>
            <person name="Tanaka K."/>
            <person name="Niwa H."/>
        </authorList>
    </citation>
    <scope>NUCLEOTIDE SEQUENCE</scope>
    <source>
        <strain evidence="8">GTC17260</strain>
    </source>
</reference>
<dbReference type="Pfam" id="PF07980">
    <property type="entry name" value="SusD_RagB"/>
    <property type="match status" value="1"/>
</dbReference>
<keyword evidence="5" id="KW-0998">Cell outer membrane</keyword>
<evidence type="ECO:0000256" key="1">
    <source>
        <dbReference type="ARBA" id="ARBA00004442"/>
    </source>
</evidence>
<dbReference type="InterPro" id="IPR011990">
    <property type="entry name" value="TPR-like_helical_dom_sf"/>
</dbReference>
<sequence>MKHNIKTLLKGSMALLCVGGMFTSCDFLDREPLDQVSPDQYYTTAEQLGGFTLNYYGTVFRNNSGWWAGVATFDDGTDNQAANGGNENIFLPDKWRVPTEGGIGYNTIRDLNKFINETEAKYAEKKITGADALIKEYLGEAYAIRGMVFFARLKTYGDYPIELNELNIDADLAAASRRQPRNLVARQILSDLDKAIERLPEVAANKLRFTKRAVQAIKSRVALYEGTFEKYHRGTGRVPGDAKWPGNGKSWLKDFKINQEAEVNYFLDEAIKAAKAAAGAGELPTKNTHKFNPTERAQYKGWNPYYDMFASEDLTKFPEVLMWRQFNADISVTHLTSQKLRTGSATGWTRGLVESFLTKSGKPIYAAGGEYKGDKTIDDVKKDRDERLQLFIFGESDILATDENSIKVEKTGNDLVKFTLPIIVTNNAQTKDITGYRQRKFYNYDPKMQNGQTFSDISGQILVRVEEAMLNYMEAYYVRHNSLDDTARKYWTALRERAGITASIETTVGATDMSKEADKTRAYDWGAYSSGKPLESAMLYSIRRERRSELAGEGYRWDDLVRWAAMDQVKNYVIEGVNFWDGMSKSAKFLDKEGKSVLVDDGGDKATVSSREVSKYLRPYQINKKYSLYNGYTFYKAHYLSPFSYQEMQLCSPDGTVENTYLYQNVYWPAEANGAGEQ</sequence>
<keyword evidence="4" id="KW-0472">Membrane</keyword>